<feature type="region of interest" description="Disordered" evidence="1">
    <location>
        <begin position="1"/>
        <end position="25"/>
    </location>
</feature>
<protein>
    <submittedName>
        <fullName evidence="3">Uncharacterized protein</fullName>
    </submittedName>
</protein>
<evidence type="ECO:0000313" key="3">
    <source>
        <dbReference type="EMBL" id="OJZ79919.1"/>
    </source>
</evidence>
<evidence type="ECO:0000256" key="2">
    <source>
        <dbReference type="SAM" id="Phobius"/>
    </source>
</evidence>
<evidence type="ECO:0000256" key="1">
    <source>
        <dbReference type="SAM" id="MobiDB-lite"/>
    </source>
</evidence>
<dbReference type="EMBL" id="KV878266">
    <property type="protein sequence ID" value="OJZ79919.1"/>
    <property type="molecule type" value="Genomic_DNA"/>
</dbReference>
<organism evidence="3 4">
    <name type="scientific">Aspergillus luchuensis (strain CBS 106.47)</name>
    <dbReference type="NCBI Taxonomy" id="1137211"/>
    <lineage>
        <taxon>Eukaryota</taxon>
        <taxon>Fungi</taxon>
        <taxon>Dikarya</taxon>
        <taxon>Ascomycota</taxon>
        <taxon>Pezizomycotina</taxon>
        <taxon>Eurotiomycetes</taxon>
        <taxon>Eurotiomycetidae</taxon>
        <taxon>Eurotiales</taxon>
        <taxon>Aspergillaceae</taxon>
        <taxon>Aspergillus</taxon>
        <taxon>Aspergillus subgen. Circumdati</taxon>
    </lineage>
</organism>
<evidence type="ECO:0000313" key="4">
    <source>
        <dbReference type="Proteomes" id="UP000184063"/>
    </source>
</evidence>
<name>A0A1M3SZH6_ASPLC</name>
<dbReference type="AlphaFoldDB" id="A0A1M3SZH6"/>
<dbReference type="Proteomes" id="UP000184063">
    <property type="component" value="Unassembled WGS sequence"/>
</dbReference>
<accession>A0A1M3SZH6</accession>
<keyword evidence="2" id="KW-0812">Transmembrane</keyword>
<sequence length="112" mass="12290">MAPDGPDRRPSTTTTSDTATRPVDTESMFDQLRRAQPISRQSVAVSAGAASAGTAIFILTFVLHRCVHRWASRRRTGVIWIGRESNASTGSHIELLSRRSRNPEVSYFSDGS</sequence>
<proteinExistence type="predicted"/>
<dbReference type="VEuPathDB" id="FungiDB:ASPFODRAFT_148484"/>
<reference evidence="4" key="1">
    <citation type="journal article" date="2017" name="Genome Biol.">
        <title>Comparative genomics reveals high biological diversity and specific adaptations in the industrially and medically important fungal genus Aspergillus.</title>
        <authorList>
            <person name="de Vries R.P."/>
            <person name="Riley R."/>
            <person name="Wiebenga A."/>
            <person name="Aguilar-Osorio G."/>
            <person name="Amillis S."/>
            <person name="Uchima C.A."/>
            <person name="Anderluh G."/>
            <person name="Asadollahi M."/>
            <person name="Askin M."/>
            <person name="Barry K."/>
            <person name="Battaglia E."/>
            <person name="Bayram O."/>
            <person name="Benocci T."/>
            <person name="Braus-Stromeyer S.A."/>
            <person name="Caldana C."/>
            <person name="Canovas D."/>
            <person name="Cerqueira G.C."/>
            <person name="Chen F."/>
            <person name="Chen W."/>
            <person name="Choi C."/>
            <person name="Clum A."/>
            <person name="Dos Santos R.A."/>
            <person name="Damasio A.R."/>
            <person name="Diallinas G."/>
            <person name="Emri T."/>
            <person name="Fekete E."/>
            <person name="Flipphi M."/>
            <person name="Freyberg S."/>
            <person name="Gallo A."/>
            <person name="Gournas C."/>
            <person name="Habgood R."/>
            <person name="Hainaut M."/>
            <person name="Harispe M.L."/>
            <person name="Henrissat B."/>
            <person name="Hilden K.S."/>
            <person name="Hope R."/>
            <person name="Hossain A."/>
            <person name="Karabika E."/>
            <person name="Karaffa L."/>
            <person name="Karanyi Z."/>
            <person name="Krasevec N."/>
            <person name="Kuo A."/>
            <person name="Kusch H."/>
            <person name="LaButti K."/>
            <person name="Lagendijk E.L."/>
            <person name="Lapidus A."/>
            <person name="Levasseur A."/>
            <person name="Lindquist E."/>
            <person name="Lipzen A."/>
            <person name="Logrieco A.F."/>
            <person name="MacCabe A."/>
            <person name="Maekelae M.R."/>
            <person name="Malavazi I."/>
            <person name="Melin P."/>
            <person name="Meyer V."/>
            <person name="Mielnichuk N."/>
            <person name="Miskei M."/>
            <person name="Molnar A.P."/>
            <person name="Mule G."/>
            <person name="Ngan C.Y."/>
            <person name="Orejas M."/>
            <person name="Orosz E."/>
            <person name="Ouedraogo J.P."/>
            <person name="Overkamp K.M."/>
            <person name="Park H.-S."/>
            <person name="Perrone G."/>
            <person name="Piumi F."/>
            <person name="Punt P.J."/>
            <person name="Ram A.F."/>
            <person name="Ramon A."/>
            <person name="Rauscher S."/>
            <person name="Record E."/>
            <person name="Riano-Pachon D.M."/>
            <person name="Robert V."/>
            <person name="Roehrig J."/>
            <person name="Ruller R."/>
            <person name="Salamov A."/>
            <person name="Salih N.S."/>
            <person name="Samson R.A."/>
            <person name="Sandor E."/>
            <person name="Sanguinetti M."/>
            <person name="Schuetze T."/>
            <person name="Sepcic K."/>
            <person name="Shelest E."/>
            <person name="Sherlock G."/>
            <person name="Sophianopoulou V."/>
            <person name="Squina F.M."/>
            <person name="Sun H."/>
            <person name="Susca A."/>
            <person name="Todd R.B."/>
            <person name="Tsang A."/>
            <person name="Unkles S.E."/>
            <person name="van de Wiele N."/>
            <person name="van Rossen-Uffink D."/>
            <person name="Oliveira J.V."/>
            <person name="Vesth T.C."/>
            <person name="Visser J."/>
            <person name="Yu J.-H."/>
            <person name="Zhou M."/>
            <person name="Andersen M.R."/>
            <person name="Archer D.B."/>
            <person name="Baker S.E."/>
            <person name="Benoit I."/>
            <person name="Brakhage A.A."/>
            <person name="Braus G.H."/>
            <person name="Fischer R."/>
            <person name="Frisvad J.C."/>
            <person name="Goldman G.H."/>
            <person name="Houbraken J."/>
            <person name="Oakley B."/>
            <person name="Pocsi I."/>
            <person name="Scazzocchio C."/>
            <person name="Seiboth B."/>
            <person name="vanKuyk P.A."/>
            <person name="Wortman J."/>
            <person name="Dyer P.S."/>
            <person name="Grigoriev I.V."/>
        </authorList>
    </citation>
    <scope>NUCLEOTIDE SEQUENCE [LARGE SCALE GENOMIC DNA]</scope>
    <source>
        <strain evidence="4">CBS 106.47</strain>
    </source>
</reference>
<feature type="compositionally biased region" description="Basic and acidic residues" evidence="1">
    <location>
        <begin position="1"/>
        <end position="10"/>
    </location>
</feature>
<gene>
    <name evidence="3" type="ORF">ASPFODRAFT_148484</name>
</gene>
<feature type="compositionally biased region" description="Low complexity" evidence="1">
    <location>
        <begin position="11"/>
        <end position="22"/>
    </location>
</feature>
<keyword evidence="2" id="KW-0472">Membrane</keyword>
<keyword evidence="2" id="KW-1133">Transmembrane helix</keyword>
<feature type="transmembrane region" description="Helical" evidence="2">
    <location>
        <begin position="43"/>
        <end position="64"/>
    </location>
</feature>